<gene>
    <name evidence="1" type="ORF">ACH4WX_20530</name>
</gene>
<protein>
    <submittedName>
        <fullName evidence="1">Uncharacterized protein</fullName>
    </submittedName>
</protein>
<accession>A0ABW7TPY9</accession>
<evidence type="ECO:0000313" key="1">
    <source>
        <dbReference type="EMBL" id="MFI1463109.1"/>
    </source>
</evidence>
<dbReference type="GeneID" id="93509572"/>
<organism evidence="1 2">
    <name type="scientific">Nocardia carnea</name>
    <dbReference type="NCBI Taxonomy" id="37328"/>
    <lineage>
        <taxon>Bacteria</taxon>
        <taxon>Bacillati</taxon>
        <taxon>Actinomycetota</taxon>
        <taxon>Actinomycetes</taxon>
        <taxon>Mycobacteriales</taxon>
        <taxon>Nocardiaceae</taxon>
        <taxon>Nocardia</taxon>
    </lineage>
</organism>
<proteinExistence type="predicted"/>
<dbReference type="Proteomes" id="UP001611263">
    <property type="component" value="Unassembled WGS sequence"/>
</dbReference>
<dbReference type="EMBL" id="JBIRUQ010000005">
    <property type="protein sequence ID" value="MFI1463109.1"/>
    <property type="molecule type" value="Genomic_DNA"/>
</dbReference>
<dbReference type="RefSeq" id="WP_156052255.1">
    <property type="nucleotide sequence ID" value="NZ_JBIRUQ010000005.1"/>
</dbReference>
<keyword evidence="2" id="KW-1185">Reference proteome</keyword>
<sequence length="45" mass="4942">MIVTALRDAYGIPSPEALEYNAWDENSGNAPLELPSLGIEFHPNK</sequence>
<reference evidence="1 2" key="1">
    <citation type="submission" date="2024-10" db="EMBL/GenBank/DDBJ databases">
        <title>The Natural Products Discovery Center: Release of the First 8490 Sequenced Strains for Exploring Actinobacteria Biosynthetic Diversity.</title>
        <authorList>
            <person name="Kalkreuter E."/>
            <person name="Kautsar S.A."/>
            <person name="Yang D."/>
            <person name="Bader C.D."/>
            <person name="Teijaro C.N."/>
            <person name="Fluegel L."/>
            <person name="Davis C.M."/>
            <person name="Simpson J.R."/>
            <person name="Lauterbach L."/>
            <person name="Steele A.D."/>
            <person name="Gui C."/>
            <person name="Meng S."/>
            <person name="Li G."/>
            <person name="Viehrig K."/>
            <person name="Ye F."/>
            <person name="Su P."/>
            <person name="Kiefer A.F."/>
            <person name="Nichols A."/>
            <person name="Cepeda A.J."/>
            <person name="Yan W."/>
            <person name="Fan B."/>
            <person name="Jiang Y."/>
            <person name="Adhikari A."/>
            <person name="Zheng C.-J."/>
            <person name="Schuster L."/>
            <person name="Cowan T.M."/>
            <person name="Smanski M.J."/>
            <person name="Chevrette M.G."/>
            <person name="De Carvalho L.P.S."/>
            <person name="Shen B."/>
        </authorList>
    </citation>
    <scope>NUCLEOTIDE SEQUENCE [LARGE SCALE GENOMIC DNA]</scope>
    <source>
        <strain evidence="1 2">NPDC020568</strain>
    </source>
</reference>
<name>A0ABW7TPY9_9NOCA</name>
<evidence type="ECO:0000313" key="2">
    <source>
        <dbReference type="Proteomes" id="UP001611263"/>
    </source>
</evidence>
<comment type="caution">
    <text evidence="1">The sequence shown here is derived from an EMBL/GenBank/DDBJ whole genome shotgun (WGS) entry which is preliminary data.</text>
</comment>